<evidence type="ECO:0000313" key="1">
    <source>
        <dbReference type="EMBL" id="MFF3574313.1"/>
    </source>
</evidence>
<name>A0ABW6SFH7_9NOCA</name>
<sequence length="180" mass="17700">MSSLQWARPIPDEKYLAPLGPLTAPVQVAPVPPIAPRPGKLRFGDLQVDSPGWLGREQAIQLNDGAAETEAGLATFLDSIGMERSRSDRVAGETVAGAVTGATAGAVAASPFGVIGGVAGGALGAVIGIPFAPIGLVAVPIGAAYGLALMEVPIAALGAGVGATLGAADALSAPPRALHD</sequence>
<dbReference type="Proteomes" id="UP001601992">
    <property type="component" value="Unassembled WGS sequence"/>
</dbReference>
<gene>
    <name evidence="1" type="ORF">ACFYXQ_41855</name>
</gene>
<keyword evidence="2" id="KW-1185">Reference proteome</keyword>
<reference evidence="1 2" key="1">
    <citation type="submission" date="2024-10" db="EMBL/GenBank/DDBJ databases">
        <title>The Natural Products Discovery Center: Release of the First 8490 Sequenced Strains for Exploring Actinobacteria Biosynthetic Diversity.</title>
        <authorList>
            <person name="Kalkreuter E."/>
            <person name="Kautsar S.A."/>
            <person name="Yang D."/>
            <person name="Bader C.D."/>
            <person name="Teijaro C.N."/>
            <person name="Fluegel L."/>
            <person name="Davis C.M."/>
            <person name="Simpson J.R."/>
            <person name="Lauterbach L."/>
            <person name="Steele A.D."/>
            <person name="Gui C."/>
            <person name="Meng S."/>
            <person name="Li G."/>
            <person name="Viehrig K."/>
            <person name="Ye F."/>
            <person name="Su P."/>
            <person name="Kiefer A.F."/>
            <person name="Nichols A."/>
            <person name="Cepeda A.J."/>
            <person name="Yan W."/>
            <person name="Fan B."/>
            <person name="Jiang Y."/>
            <person name="Adhikari A."/>
            <person name="Zheng C.-J."/>
            <person name="Schuster L."/>
            <person name="Cowan T.M."/>
            <person name="Smanski M.J."/>
            <person name="Chevrette M.G."/>
            <person name="De Carvalho L.P.S."/>
            <person name="Shen B."/>
        </authorList>
    </citation>
    <scope>NUCLEOTIDE SEQUENCE [LARGE SCALE GENOMIC DNA]</scope>
    <source>
        <strain evidence="1 2">NPDC002593</strain>
    </source>
</reference>
<comment type="caution">
    <text evidence="1">The sequence shown here is derived from an EMBL/GenBank/DDBJ whole genome shotgun (WGS) entry which is preliminary data.</text>
</comment>
<proteinExistence type="predicted"/>
<protein>
    <submittedName>
        <fullName evidence="1">Uncharacterized protein</fullName>
    </submittedName>
</protein>
<accession>A0ABW6SFH7</accession>
<evidence type="ECO:0000313" key="2">
    <source>
        <dbReference type="Proteomes" id="UP001601992"/>
    </source>
</evidence>
<dbReference type="RefSeq" id="WP_245567622.1">
    <property type="nucleotide sequence ID" value="NZ_JBIAQY010000026.1"/>
</dbReference>
<organism evidence="1 2">
    <name type="scientific">Nocardia jiangxiensis</name>
    <dbReference type="NCBI Taxonomy" id="282685"/>
    <lineage>
        <taxon>Bacteria</taxon>
        <taxon>Bacillati</taxon>
        <taxon>Actinomycetota</taxon>
        <taxon>Actinomycetes</taxon>
        <taxon>Mycobacteriales</taxon>
        <taxon>Nocardiaceae</taxon>
        <taxon>Nocardia</taxon>
    </lineage>
</organism>
<dbReference type="EMBL" id="JBIAQY010000026">
    <property type="protein sequence ID" value="MFF3574313.1"/>
    <property type="molecule type" value="Genomic_DNA"/>
</dbReference>